<dbReference type="AlphaFoldDB" id="A0A6A5QKD5"/>
<proteinExistence type="predicted"/>
<dbReference type="PANTHER" id="PTHR38797">
    <property type="entry name" value="NUCLEAR PORE COMPLEX PROTEIN NUP85-RELATED"/>
    <property type="match status" value="1"/>
</dbReference>
<dbReference type="PANTHER" id="PTHR38797:SF6">
    <property type="match status" value="1"/>
</dbReference>
<dbReference type="InterPro" id="IPR053204">
    <property type="entry name" value="Oxopyrrolidines_Biosynth-assoc"/>
</dbReference>
<gene>
    <name evidence="1" type="ORF">BDU57DRAFT_594837</name>
</gene>
<sequence>MYASMTADSYVWAGDEGREDMEVLDQLVDNEDMTPDQAVEKTIQLAQKPQPYPTPLVLHCEATARGVIVAAARTSPERHSKLVAYVHKLRRKIVVDPITGRAYEHDGEVLWKDLPTFGYTIADELHSIPDPKPTPEKVAKWQNTIAFFAQLDASTDDPKLDFTHTWALKYISLALISPEARYDHESTLRLACIWFVYDAEKLWQRVPEDDGFSLTEWQRWKSALEEKGSQVKDENTMDLIDAALAEMKRVENQ</sequence>
<dbReference type="EMBL" id="ML979135">
    <property type="protein sequence ID" value="KAF1916055.1"/>
    <property type="molecule type" value="Genomic_DNA"/>
</dbReference>
<reference evidence="1" key="1">
    <citation type="journal article" date="2020" name="Stud. Mycol.">
        <title>101 Dothideomycetes genomes: a test case for predicting lifestyles and emergence of pathogens.</title>
        <authorList>
            <person name="Haridas S."/>
            <person name="Albert R."/>
            <person name="Binder M."/>
            <person name="Bloem J."/>
            <person name="Labutti K."/>
            <person name="Salamov A."/>
            <person name="Andreopoulos B."/>
            <person name="Baker S."/>
            <person name="Barry K."/>
            <person name="Bills G."/>
            <person name="Bluhm B."/>
            <person name="Cannon C."/>
            <person name="Castanera R."/>
            <person name="Culley D."/>
            <person name="Daum C."/>
            <person name="Ezra D."/>
            <person name="Gonzalez J."/>
            <person name="Henrissat B."/>
            <person name="Kuo A."/>
            <person name="Liang C."/>
            <person name="Lipzen A."/>
            <person name="Lutzoni F."/>
            <person name="Magnuson J."/>
            <person name="Mondo S."/>
            <person name="Nolan M."/>
            <person name="Ohm R."/>
            <person name="Pangilinan J."/>
            <person name="Park H.-J."/>
            <person name="Ramirez L."/>
            <person name="Alfaro M."/>
            <person name="Sun H."/>
            <person name="Tritt A."/>
            <person name="Yoshinaga Y."/>
            <person name="Zwiers L.-H."/>
            <person name="Turgeon B."/>
            <person name="Goodwin S."/>
            <person name="Spatafora J."/>
            <person name="Crous P."/>
            <person name="Grigoriev I."/>
        </authorList>
    </citation>
    <scope>NUCLEOTIDE SEQUENCE</scope>
    <source>
        <strain evidence="1">HMLAC05119</strain>
    </source>
</reference>
<evidence type="ECO:0000313" key="1">
    <source>
        <dbReference type="EMBL" id="KAF1916055.1"/>
    </source>
</evidence>
<organism evidence="1 2">
    <name type="scientific">Ampelomyces quisqualis</name>
    <name type="common">Powdery mildew agent</name>
    <dbReference type="NCBI Taxonomy" id="50730"/>
    <lineage>
        <taxon>Eukaryota</taxon>
        <taxon>Fungi</taxon>
        <taxon>Dikarya</taxon>
        <taxon>Ascomycota</taxon>
        <taxon>Pezizomycotina</taxon>
        <taxon>Dothideomycetes</taxon>
        <taxon>Pleosporomycetidae</taxon>
        <taxon>Pleosporales</taxon>
        <taxon>Pleosporineae</taxon>
        <taxon>Phaeosphaeriaceae</taxon>
        <taxon>Ampelomyces</taxon>
    </lineage>
</organism>
<name>A0A6A5QKD5_AMPQU</name>
<accession>A0A6A5QKD5</accession>
<dbReference type="InterPro" id="IPR022085">
    <property type="entry name" value="OpdG"/>
</dbReference>
<keyword evidence="2" id="KW-1185">Reference proteome</keyword>
<dbReference type="OrthoDB" id="3350591at2759"/>
<dbReference type="Proteomes" id="UP000800096">
    <property type="component" value="Unassembled WGS sequence"/>
</dbReference>
<protein>
    <submittedName>
        <fullName evidence="1">Uncharacterized protein</fullName>
    </submittedName>
</protein>
<evidence type="ECO:0000313" key="2">
    <source>
        <dbReference type="Proteomes" id="UP000800096"/>
    </source>
</evidence>
<dbReference type="Pfam" id="PF12311">
    <property type="entry name" value="DUF3632"/>
    <property type="match status" value="1"/>
</dbReference>